<dbReference type="PANTHER" id="PTHR46114">
    <property type="entry name" value="APPLE DOMAIN-CONTAINING PROTEIN"/>
    <property type="match status" value="1"/>
</dbReference>
<dbReference type="EMBL" id="CP092865">
    <property type="protein sequence ID" value="UYV66005.1"/>
    <property type="molecule type" value="Genomic_DNA"/>
</dbReference>
<sequence length="233" mass="27472">MTLVCTTCNQLQQQQQNQIQQQPQQNQIQQQQQQQQQQQNQLQQQQQKQVQQQQNQIQQQQQHQLQQQHQMQQQQRQQHQRQADLSFIEDPQDHQNTVMVKKRGLLRAVVPASFKEHVLKEYHDNMNHPSMNKTALGCNMSLKIHFLHSHLDFFPDNLGAVSDEHGERFHQAISSMEKRYQAYRDAAPHRHKSPGRPLRQGGTAEESREDQMYIPGCCLLFVFPSHNLQVKHA</sequence>
<feature type="coiled-coil region" evidence="1">
    <location>
        <begin position="25"/>
        <end position="82"/>
    </location>
</feature>
<proteinExistence type="predicted"/>
<organism evidence="3 4">
    <name type="scientific">Cordylochernes scorpioides</name>
    <dbReference type="NCBI Taxonomy" id="51811"/>
    <lineage>
        <taxon>Eukaryota</taxon>
        <taxon>Metazoa</taxon>
        <taxon>Ecdysozoa</taxon>
        <taxon>Arthropoda</taxon>
        <taxon>Chelicerata</taxon>
        <taxon>Arachnida</taxon>
        <taxon>Pseudoscorpiones</taxon>
        <taxon>Cheliferoidea</taxon>
        <taxon>Chernetidae</taxon>
        <taxon>Cordylochernes</taxon>
    </lineage>
</organism>
<keyword evidence="1" id="KW-0175">Coiled coil</keyword>
<keyword evidence="4" id="KW-1185">Reference proteome</keyword>
<reference evidence="3 4" key="1">
    <citation type="submission" date="2022-01" db="EMBL/GenBank/DDBJ databases">
        <title>A chromosomal length assembly of Cordylochernes scorpioides.</title>
        <authorList>
            <person name="Zeh D."/>
            <person name="Zeh J."/>
        </authorList>
    </citation>
    <scope>NUCLEOTIDE SEQUENCE [LARGE SCALE GENOMIC DNA]</scope>
    <source>
        <strain evidence="3">IN4F17</strain>
        <tissue evidence="3">Whole Body</tissue>
    </source>
</reference>
<accession>A0ABY6KED6</accession>
<name>A0ABY6KED6_9ARAC</name>
<evidence type="ECO:0000256" key="2">
    <source>
        <dbReference type="SAM" id="MobiDB-lite"/>
    </source>
</evidence>
<feature type="region of interest" description="Disordered" evidence="2">
    <location>
        <begin position="185"/>
        <end position="206"/>
    </location>
</feature>
<evidence type="ECO:0000313" key="4">
    <source>
        <dbReference type="Proteomes" id="UP001235939"/>
    </source>
</evidence>
<evidence type="ECO:0000313" key="3">
    <source>
        <dbReference type="EMBL" id="UYV66005.1"/>
    </source>
</evidence>
<protein>
    <submittedName>
        <fullName evidence="3">Uncharacterized protein</fullName>
    </submittedName>
</protein>
<evidence type="ECO:0000256" key="1">
    <source>
        <dbReference type="SAM" id="Coils"/>
    </source>
</evidence>
<dbReference type="Proteomes" id="UP001235939">
    <property type="component" value="Chromosome 03"/>
</dbReference>
<dbReference type="PANTHER" id="PTHR46114:SF2">
    <property type="entry name" value="CULLIN N-TERMINAL DOMAIN-CONTAINING PROTEIN"/>
    <property type="match status" value="1"/>
</dbReference>
<gene>
    <name evidence="3" type="ORF">LAZ67_3006142</name>
</gene>